<feature type="signal peptide" evidence="1">
    <location>
        <begin position="1"/>
        <end position="23"/>
    </location>
</feature>
<dbReference type="InterPro" id="IPR000086">
    <property type="entry name" value="NUDIX_hydrolase_dom"/>
</dbReference>
<evidence type="ECO:0000313" key="5">
    <source>
        <dbReference type="Proteomes" id="UP000054324"/>
    </source>
</evidence>
<evidence type="ECO:0008006" key="6">
    <source>
        <dbReference type="Google" id="ProtNLM"/>
    </source>
</evidence>
<reference evidence="4 5" key="1">
    <citation type="submission" date="2013-11" db="EMBL/GenBank/DDBJ databases">
        <title>Opisthorchis viverrini - life in the bile duct.</title>
        <authorList>
            <person name="Young N.D."/>
            <person name="Nagarajan N."/>
            <person name="Lin S.J."/>
            <person name="Korhonen P.K."/>
            <person name="Jex A.R."/>
            <person name="Hall R.S."/>
            <person name="Safavi-Hemami H."/>
            <person name="Kaewkong W."/>
            <person name="Bertrand D."/>
            <person name="Gao S."/>
            <person name="Seet Q."/>
            <person name="Wongkham S."/>
            <person name="Teh B.T."/>
            <person name="Wongkham C."/>
            <person name="Intapan P.M."/>
            <person name="Maleewong W."/>
            <person name="Yang X."/>
            <person name="Hu M."/>
            <person name="Wang Z."/>
            <person name="Hofmann A."/>
            <person name="Sternberg P.W."/>
            <person name="Tan P."/>
            <person name="Wang J."/>
            <person name="Gasser R.B."/>
        </authorList>
    </citation>
    <scope>NUCLEOTIDE SEQUENCE [LARGE SCALE GENOMIC DNA]</scope>
</reference>
<dbReference type="Proteomes" id="UP000054324">
    <property type="component" value="Unassembled WGS sequence"/>
</dbReference>
<dbReference type="Gene3D" id="3.90.79.10">
    <property type="entry name" value="Nucleoside Triphosphate Pyrophosphohydrolase"/>
    <property type="match status" value="1"/>
</dbReference>
<dbReference type="Pfam" id="PF00293">
    <property type="entry name" value="NUDIX"/>
    <property type="match status" value="1"/>
</dbReference>
<keyword evidence="5" id="KW-1185">Reference proteome</keyword>
<evidence type="ECO:0000256" key="1">
    <source>
        <dbReference type="SAM" id="SignalP"/>
    </source>
</evidence>
<dbReference type="GeneID" id="20328039"/>
<feature type="domain" description="Reverse transcriptase" evidence="2">
    <location>
        <begin position="1"/>
        <end position="202"/>
    </location>
</feature>
<dbReference type="OrthoDB" id="10261522at2759"/>
<dbReference type="SUPFAM" id="SSF55811">
    <property type="entry name" value="Nudix"/>
    <property type="match status" value="1"/>
</dbReference>
<sequence length="470" mass="52963">VFPATYWPSLAHLSLLQLPAVWFCGSSLKEKRVKAFHPLLVIWPACRYHVFGHWFRNAVIISFSQSQTSGRVRVYGELSKSFRTQSGVRQGCPLSPFLFNFMVDEITRRTLENLQNPGVQIACDESLVDLEYSDDIVSIFKEKEKAREFLDELTKVIPSFGSSRSSCFKFVVDGFFLGLIRHDALSTLLSYPEVFVWTSDPITGERCITLHPSLNTPYERTNAVSDAMLDLRSTGTVPALKGWRNEDYGVYAHNRGKTLFCIERSASALLGITRYGCHINGFVVLPETVNGIDQISTHEKLQLKDSFGQIDASRVMMWLGVRSSSKPTWPGMLDNMAAGGLTFGLDPMECARKECQEEASVPEALLGPLTPVSRLSYIFEDDRGVCPQVEYCFDLELPCDFVPVSADGEVDSFRLVSISQVKELILSEQFKANSAMVVLDFLYRHKFIDPESDPLHKDIISLMHVKFDFD</sequence>
<protein>
    <recommendedName>
        <fullName evidence="6">Nudix hydrolase domain-containing protein</fullName>
    </recommendedName>
</protein>
<keyword evidence="1" id="KW-0732">Signal</keyword>
<dbReference type="Pfam" id="PF15916">
    <property type="entry name" value="DUF4743"/>
    <property type="match status" value="1"/>
</dbReference>
<dbReference type="RefSeq" id="XP_009169204.1">
    <property type="nucleotide sequence ID" value="XM_009170940.1"/>
</dbReference>
<dbReference type="InterPro" id="IPR000477">
    <property type="entry name" value="RT_dom"/>
</dbReference>
<feature type="chain" id="PRO_5001705303" description="Nudix hydrolase domain-containing protein" evidence="1">
    <location>
        <begin position="24"/>
        <end position="470"/>
    </location>
</feature>
<dbReference type="STRING" id="6198.A0A074ZMQ1"/>
<dbReference type="PROSITE" id="PS50878">
    <property type="entry name" value="RT_POL"/>
    <property type="match status" value="1"/>
</dbReference>
<dbReference type="CTD" id="20328039"/>
<dbReference type="InterPro" id="IPR031804">
    <property type="entry name" value="DUF4743"/>
</dbReference>
<dbReference type="PANTHER" id="PTHR13622:SF8">
    <property type="entry name" value="THIAMIN PYROPHOSPHOKINASE 1"/>
    <property type="match status" value="1"/>
</dbReference>
<dbReference type="PANTHER" id="PTHR13622">
    <property type="entry name" value="THIAMIN PYROPHOSPHOKINASE"/>
    <property type="match status" value="1"/>
</dbReference>
<dbReference type="GO" id="GO:0044715">
    <property type="term" value="F:8-oxo-dGDP phosphatase activity"/>
    <property type="evidence" value="ECO:0007669"/>
    <property type="project" value="TreeGrafter"/>
</dbReference>
<accession>A0A074ZMQ1</accession>
<dbReference type="FunFam" id="3.90.79.10:FF:000019">
    <property type="entry name" value="Thiamin pyrophosphokinase, putative"/>
    <property type="match status" value="1"/>
</dbReference>
<evidence type="ECO:0000259" key="2">
    <source>
        <dbReference type="PROSITE" id="PS50878"/>
    </source>
</evidence>
<dbReference type="EMBL" id="KL596732">
    <property type="protein sequence ID" value="KER27042.1"/>
    <property type="molecule type" value="Genomic_DNA"/>
</dbReference>
<organism evidence="4 5">
    <name type="scientific">Opisthorchis viverrini</name>
    <name type="common">Southeast Asian liver fluke</name>
    <dbReference type="NCBI Taxonomy" id="6198"/>
    <lineage>
        <taxon>Eukaryota</taxon>
        <taxon>Metazoa</taxon>
        <taxon>Spiralia</taxon>
        <taxon>Lophotrochozoa</taxon>
        <taxon>Platyhelminthes</taxon>
        <taxon>Trematoda</taxon>
        <taxon>Digenea</taxon>
        <taxon>Opisthorchiida</taxon>
        <taxon>Opisthorchiata</taxon>
        <taxon>Opisthorchiidae</taxon>
        <taxon>Opisthorchis</taxon>
    </lineage>
</organism>
<dbReference type="Pfam" id="PF00078">
    <property type="entry name" value="RVT_1"/>
    <property type="match status" value="1"/>
</dbReference>
<gene>
    <name evidence="4" type="ORF">T265_13872</name>
</gene>
<dbReference type="PROSITE" id="PS51462">
    <property type="entry name" value="NUDIX"/>
    <property type="match status" value="1"/>
</dbReference>
<name>A0A074ZMQ1_OPIVI</name>
<evidence type="ECO:0000259" key="3">
    <source>
        <dbReference type="PROSITE" id="PS51462"/>
    </source>
</evidence>
<dbReference type="AlphaFoldDB" id="A0A074ZMQ1"/>
<feature type="non-terminal residue" evidence="4">
    <location>
        <position position="1"/>
    </location>
</feature>
<dbReference type="KEGG" id="ovi:T265_13872"/>
<dbReference type="InterPro" id="IPR015797">
    <property type="entry name" value="NUDIX_hydrolase-like_dom_sf"/>
</dbReference>
<proteinExistence type="predicted"/>
<evidence type="ECO:0000313" key="4">
    <source>
        <dbReference type="EMBL" id="KER27042.1"/>
    </source>
</evidence>
<feature type="domain" description="Nudix hydrolase" evidence="3">
    <location>
        <begin position="243"/>
        <end position="438"/>
    </location>
</feature>
<dbReference type="CDD" id="cd03676">
    <property type="entry name" value="NUDIX_Tnr3_like"/>
    <property type="match status" value="1"/>
</dbReference>